<gene>
    <name evidence="3" type="ORF">C2S53_009458</name>
</gene>
<feature type="transmembrane region" description="Helical" evidence="2">
    <location>
        <begin position="233"/>
        <end position="252"/>
    </location>
</feature>
<proteinExistence type="predicted"/>
<dbReference type="EMBL" id="SDAM02000091">
    <property type="protein sequence ID" value="KAH6831263.1"/>
    <property type="molecule type" value="Genomic_DNA"/>
</dbReference>
<feature type="transmembrane region" description="Helical" evidence="2">
    <location>
        <begin position="46"/>
        <end position="69"/>
    </location>
</feature>
<keyword evidence="1" id="KW-0175">Coiled coil</keyword>
<evidence type="ECO:0000313" key="4">
    <source>
        <dbReference type="Proteomes" id="UP001190926"/>
    </source>
</evidence>
<evidence type="ECO:0000256" key="2">
    <source>
        <dbReference type="SAM" id="Phobius"/>
    </source>
</evidence>
<keyword evidence="4" id="KW-1185">Reference proteome</keyword>
<dbReference type="AlphaFoldDB" id="A0AAD4P909"/>
<keyword evidence="2" id="KW-1133">Transmembrane helix</keyword>
<feature type="transmembrane region" description="Helical" evidence="2">
    <location>
        <begin position="264"/>
        <end position="282"/>
    </location>
</feature>
<dbReference type="Proteomes" id="UP001190926">
    <property type="component" value="Unassembled WGS sequence"/>
</dbReference>
<organism evidence="3 4">
    <name type="scientific">Perilla frutescens var. hirtella</name>
    <name type="common">Perilla citriodora</name>
    <name type="synonym">Perilla setoyensis</name>
    <dbReference type="NCBI Taxonomy" id="608512"/>
    <lineage>
        <taxon>Eukaryota</taxon>
        <taxon>Viridiplantae</taxon>
        <taxon>Streptophyta</taxon>
        <taxon>Embryophyta</taxon>
        <taxon>Tracheophyta</taxon>
        <taxon>Spermatophyta</taxon>
        <taxon>Magnoliopsida</taxon>
        <taxon>eudicotyledons</taxon>
        <taxon>Gunneridae</taxon>
        <taxon>Pentapetalae</taxon>
        <taxon>asterids</taxon>
        <taxon>lamiids</taxon>
        <taxon>Lamiales</taxon>
        <taxon>Lamiaceae</taxon>
        <taxon>Nepetoideae</taxon>
        <taxon>Elsholtzieae</taxon>
        <taxon>Perilla</taxon>
    </lineage>
</organism>
<keyword evidence="2" id="KW-0812">Transmembrane</keyword>
<sequence length="306" mass="34213">MGLVSSVVGLALKPLLLAKASCQCLCVVVETCFEILRFGLSLHLLILWRLAISIMALLSLPVRAFTALYRERLVEVQLHGLKKEMENVILDCKEVEEQLHESMREGAMMRMMLMELEKEHDEAILKIELLVGEVQDLKDEAHQLKEVRGKALWSYMDQDHDCYKKQVIADLYQDDVQKSGLSRGQLYIAHMISNEGILARQRKVALSQSLFSVLLSLVVGIVVWEAGDPCLPLVMALFVVVTMSLLSVLQLFTRIEHKPASESVALLSINSFILGALASPMLPRIACFFAPLAMSSLQRALKLLGL</sequence>
<accession>A0AAD4P909</accession>
<reference evidence="3 4" key="1">
    <citation type="journal article" date="2021" name="Nat. Commun.">
        <title>Incipient diploidization of the medicinal plant Perilla within 10,000 years.</title>
        <authorList>
            <person name="Zhang Y."/>
            <person name="Shen Q."/>
            <person name="Leng L."/>
            <person name="Zhang D."/>
            <person name="Chen S."/>
            <person name="Shi Y."/>
            <person name="Ning Z."/>
            <person name="Chen S."/>
        </authorList>
    </citation>
    <scope>NUCLEOTIDE SEQUENCE [LARGE SCALE GENOMIC DNA]</scope>
    <source>
        <strain evidence="4">cv. PC099</strain>
    </source>
</reference>
<name>A0AAD4P909_PERFH</name>
<evidence type="ECO:0000256" key="1">
    <source>
        <dbReference type="SAM" id="Coils"/>
    </source>
</evidence>
<comment type="caution">
    <text evidence="3">The sequence shown here is derived from an EMBL/GenBank/DDBJ whole genome shotgun (WGS) entry which is preliminary data.</text>
</comment>
<feature type="transmembrane region" description="Helical" evidence="2">
    <location>
        <begin position="210"/>
        <end position="227"/>
    </location>
</feature>
<dbReference type="PANTHER" id="PTHR36073">
    <property type="match status" value="1"/>
</dbReference>
<evidence type="ECO:0000313" key="3">
    <source>
        <dbReference type="EMBL" id="KAH6831263.1"/>
    </source>
</evidence>
<protein>
    <submittedName>
        <fullName evidence="3">Uncharacterized protein</fullName>
    </submittedName>
</protein>
<dbReference type="PANTHER" id="PTHR36073:SF1">
    <property type="entry name" value="OS01G0962100 PROTEIN"/>
    <property type="match status" value="1"/>
</dbReference>
<feature type="coiled-coil region" evidence="1">
    <location>
        <begin position="78"/>
        <end position="147"/>
    </location>
</feature>
<keyword evidence="2" id="KW-0472">Membrane</keyword>